<accession>A0AAE1MWX2</accession>
<organism evidence="4 5">
    <name type="scientific">Acacia crassicarpa</name>
    <name type="common">northern wattle</name>
    <dbReference type="NCBI Taxonomy" id="499986"/>
    <lineage>
        <taxon>Eukaryota</taxon>
        <taxon>Viridiplantae</taxon>
        <taxon>Streptophyta</taxon>
        <taxon>Embryophyta</taxon>
        <taxon>Tracheophyta</taxon>
        <taxon>Spermatophyta</taxon>
        <taxon>Magnoliopsida</taxon>
        <taxon>eudicotyledons</taxon>
        <taxon>Gunneridae</taxon>
        <taxon>Pentapetalae</taxon>
        <taxon>rosids</taxon>
        <taxon>fabids</taxon>
        <taxon>Fabales</taxon>
        <taxon>Fabaceae</taxon>
        <taxon>Caesalpinioideae</taxon>
        <taxon>mimosoid clade</taxon>
        <taxon>Acacieae</taxon>
        <taxon>Acacia</taxon>
    </lineage>
</organism>
<dbReference type="EMBL" id="JAWXYG010000003">
    <property type="protein sequence ID" value="KAK4278681.1"/>
    <property type="molecule type" value="Genomic_DNA"/>
</dbReference>
<keyword evidence="3" id="KW-0472">Membrane</keyword>
<gene>
    <name evidence="4" type="ORF">QN277_016496</name>
</gene>
<feature type="compositionally biased region" description="Low complexity" evidence="2">
    <location>
        <begin position="418"/>
        <end position="429"/>
    </location>
</feature>
<feature type="transmembrane region" description="Helical" evidence="3">
    <location>
        <begin position="134"/>
        <end position="150"/>
    </location>
</feature>
<keyword evidence="3" id="KW-1133">Transmembrane helix</keyword>
<protein>
    <submittedName>
        <fullName evidence="4">Uncharacterized protein</fullName>
    </submittedName>
</protein>
<feature type="compositionally biased region" description="Basic residues" evidence="2">
    <location>
        <begin position="430"/>
        <end position="440"/>
    </location>
</feature>
<evidence type="ECO:0000256" key="3">
    <source>
        <dbReference type="SAM" id="Phobius"/>
    </source>
</evidence>
<feature type="compositionally biased region" description="Basic residues" evidence="2">
    <location>
        <begin position="257"/>
        <end position="270"/>
    </location>
</feature>
<keyword evidence="5" id="KW-1185">Reference proteome</keyword>
<evidence type="ECO:0000313" key="4">
    <source>
        <dbReference type="EMBL" id="KAK4278681.1"/>
    </source>
</evidence>
<dbReference type="AlphaFoldDB" id="A0AAE1MWX2"/>
<reference evidence="4" key="1">
    <citation type="submission" date="2023-10" db="EMBL/GenBank/DDBJ databases">
        <title>Chromosome-level genome of the transformable northern wattle, Acacia crassicarpa.</title>
        <authorList>
            <person name="Massaro I."/>
            <person name="Sinha N.R."/>
            <person name="Poethig S."/>
            <person name="Leichty A.R."/>
        </authorList>
    </citation>
    <scope>NUCLEOTIDE SEQUENCE</scope>
    <source>
        <strain evidence="4">Acra3RX</strain>
        <tissue evidence="4">Leaf</tissue>
    </source>
</reference>
<feature type="transmembrane region" description="Helical" evidence="3">
    <location>
        <begin position="111"/>
        <end position="127"/>
    </location>
</feature>
<name>A0AAE1MWX2_9FABA</name>
<evidence type="ECO:0000256" key="1">
    <source>
        <dbReference type="SAM" id="Coils"/>
    </source>
</evidence>
<feature type="compositionally biased region" description="Polar residues" evidence="2">
    <location>
        <begin position="199"/>
        <end position="212"/>
    </location>
</feature>
<feature type="region of interest" description="Disordered" evidence="2">
    <location>
        <begin position="354"/>
        <end position="375"/>
    </location>
</feature>
<feature type="compositionally biased region" description="Low complexity" evidence="2">
    <location>
        <begin position="441"/>
        <end position="457"/>
    </location>
</feature>
<feature type="transmembrane region" description="Helical" evidence="3">
    <location>
        <begin position="83"/>
        <end position="99"/>
    </location>
</feature>
<comment type="caution">
    <text evidence="4">The sequence shown here is derived from an EMBL/GenBank/DDBJ whole genome shotgun (WGS) entry which is preliminary data.</text>
</comment>
<feature type="transmembrane region" description="Helical" evidence="3">
    <location>
        <begin position="53"/>
        <end position="71"/>
    </location>
</feature>
<feature type="region of interest" description="Disordered" evidence="2">
    <location>
        <begin position="197"/>
        <end position="288"/>
    </location>
</feature>
<feature type="coiled-coil region" evidence="1">
    <location>
        <begin position="310"/>
        <end position="351"/>
    </location>
</feature>
<dbReference type="Proteomes" id="UP001293593">
    <property type="component" value="Unassembled WGS sequence"/>
</dbReference>
<proteinExistence type="predicted"/>
<keyword evidence="1" id="KW-0175">Coiled coil</keyword>
<evidence type="ECO:0000256" key="2">
    <source>
        <dbReference type="SAM" id="MobiDB-lite"/>
    </source>
</evidence>
<feature type="region of interest" description="Disordered" evidence="2">
    <location>
        <begin position="406"/>
        <end position="457"/>
    </location>
</feature>
<feature type="compositionally biased region" description="Basic and acidic residues" evidence="2">
    <location>
        <begin position="406"/>
        <end position="417"/>
    </location>
</feature>
<sequence length="457" mass="51909">MEKKSMLRHVLDLLNHSIFVRTVGSLSCVVGLLCYALSSSFKFLFGEWNPTKIVLYIILSSIISVGVLFEAKSRVSFVSKLKPHVQFLVLMLTSLYSFFADRSAKGKPDTWSVVSSGAFALTSLCLSRQIKPGFDVGLFSFFLGCVTVQLMKARLIFILVAAGFCYPLVILRSYSEWQSENGDSSAEESVEIRIDDANRASSVMGQDKSGQISPRRRVRNVSPSPSPPPSTLFTEDDDDANRASFVIGYDKAGQTNPRRRGRIARNRRSGKGGFSSNDPLLARPPAHGNKSFEILPKVAATEQFPSDLLKQETRQQLQLQEQQLERLQIERLWLQEQLLQQDRRMERLQQEQLESLQLPLDKPPPQEQQMRRLQEQQLQPHHLLQLKSLPLLLQLKSLPLLLEQPPRQEKQQPRQEKQQPLQEQQLPLPLRRRQLRRRRPQPAAEAEAATAAADICV</sequence>
<feature type="transmembrane region" description="Helical" evidence="3">
    <location>
        <begin position="20"/>
        <end position="41"/>
    </location>
</feature>
<keyword evidence="3" id="KW-0812">Transmembrane</keyword>
<evidence type="ECO:0000313" key="5">
    <source>
        <dbReference type="Proteomes" id="UP001293593"/>
    </source>
</evidence>